<name>A0ABV0NZL2_9TELE</name>
<evidence type="ECO:0000313" key="2">
    <source>
        <dbReference type="Proteomes" id="UP001476798"/>
    </source>
</evidence>
<dbReference type="EMBL" id="JAHRIO010056432">
    <property type="protein sequence ID" value="MEQ2176901.1"/>
    <property type="molecule type" value="Genomic_DNA"/>
</dbReference>
<feature type="non-terminal residue" evidence="1">
    <location>
        <position position="1"/>
    </location>
</feature>
<comment type="caution">
    <text evidence="1">The sequence shown here is derived from an EMBL/GenBank/DDBJ whole genome shotgun (WGS) entry which is preliminary data.</text>
</comment>
<protein>
    <submittedName>
        <fullName evidence="1">Uncharacterized protein</fullName>
    </submittedName>
</protein>
<reference evidence="1 2" key="1">
    <citation type="submission" date="2021-06" db="EMBL/GenBank/DDBJ databases">
        <authorList>
            <person name="Palmer J.M."/>
        </authorList>
    </citation>
    <scope>NUCLEOTIDE SEQUENCE [LARGE SCALE GENOMIC DNA]</scope>
    <source>
        <strain evidence="1 2">GA_2019</strain>
        <tissue evidence="1">Muscle</tissue>
    </source>
</reference>
<dbReference type="Proteomes" id="UP001476798">
    <property type="component" value="Unassembled WGS sequence"/>
</dbReference>
<proteinExistence type="predicted"/>
<keyword evidence="2" id="KW-1185">Reference proteome</keyword>
<evidence type="ECO:0000313" key="1">
    <source>
        <dbReference type="EMBL" id="MEQ2176901.1"/>
    </source>
</evidence>
<accession>A0ABV0NZL2</accession>
<gene>
    <name evidence="1" type="ORF">GOODEAATRI_032917</name>
</gene>
<organism evidence="1 2">
    <name type="scientific">Goodea atripinnis</name>
    <dbReference type="NCBI Taxonomy" id="208336"/>
    <lineage>
        <taxon>Eukaryota</taxon>
        <taxon>Metazoa</taxon>
        <taxon>Chordata</taxon>
        <taxon>Craniata</taxon>
        <taxon>Vertebrata</taxon>
        <taxon>Euteleostomi</taxon>
        <taxon>Actinopterygii</taxon>
        <taxon>Neopterygii</taxon>
        <taxon>Teleostei</taxon>
        <taxon>Neoteleostei</taxon>
        <taxon>Acanthomorphata</taxon>
        <taxon>Ovalentaria</taxon>
        <taxon>Atherinomorphae</taxon>
        <taxon>Cyprinodontiformes</taxon>
        <taxon>Goodeidae</taxon>
        <taxon>Goodea</taxon>
    </lineage>
</organism>
<sequence>GYSLGCPGQLRALSSSSIAPFFFFNFFTRESTAFSAHFSSSSPCFQPSRRLTAGLVKENRDVIEEEEFISI</sequence>